<evidence type="ECO:0000313" key="4">
    <source>
        <dbReference type="EMBL" id="AUN98897.1"/>
    </source>
</evidence>
<reference evidence="4 5" key="1">
    <citation type="submission" date="2018-01" db="EMBL/GenBank/DDBJ databases">
        <title>Complete genome sequence of Bacteriovorax stolpii DSM12778.</title>
        <authorList>
            <person name="Tang B."/>
            <person name="Chang J."/>
        </authorList>
    </citation>
    <scope>NUCLEOTIDE SEQUENCE [LARGE SCALE GENOMIC DNA]</scope>
    <source>
        <strain evidence="4 5">DSM 12778</strain>
    </source>
</reference>
<dbReference type="OrthoDB" id="9800029at2"/>
<keyword evidence="1 2" id="KW-0597">Phosphoprotein</keyword>
<sequence>MKLLSEKFRIKMKKILVVDDSWLVRENLKDFLHEFFILEVQMASSASEGIKRLKDQCFDLVLCDYDMPEEKGDKLLLYLRENKHQVPFIFFTGNSELSIELQFPLIETVTGKDFSKLMAAIRKAAVFQVRETIF</sequence>
<dbReference type="Gene3D" id="3.40.50.2300">
    <property type="match status" value="1"/>
</dbReference>
<accession>A0A2K9NTT2</accession>
<dbReference type="SUPFAM" id="SSF52172">
    <property type="entry name" value="CheY-like"/>
    <property type="match status" value="1"/>
</dbReference>
<evidence type="ECO:0000256" key="2">
    <source>
        <dbReference type="PROSITE-ProRule" id="PRU00169"/>
    </source>
</evidence>
<keyword evidence="5" id="KW-1185">Reference proteome</keyword>
<dbReference type="PANTHER" id="PTHR44591:SF3">
    <property type="entry name" value="RESPONSE REGULATORY DOMAIN-CONTAINING PROTEIN"/>
    <property type="match status" value="1"/>
</dbReference>
<proteinExistence type="predicted"/>
<feature type="modified residue" description="4-aspartylphosphate" evidence="2">
    <location>
        <position position="64"/>
    </location>
</feature>
<dbReference type="AlphaFoldDB" id="A0A2K9NTT2"/>
<dbReference type="InterPro" id="IPR011006">
    <property type="entry name" value="CheY-like_superfamily"/>
</dbReference>
<dbReference type="GO" id="GO:0000160">
    <property type="term" value="P:phosphorelay signal transduction system"/>
    <property type="evidence" value="ECO:0007669"/>
    <property type="project" value="InterPro"/>
</dbReference>
<evidence type="ECO:0000256" key="1">
    <source>
        <dbReference type="ARBA" id="ARBA00022553"/>
    </source>
</evidence>
<protein>
    <recommendedName>
        <fullName evidence="3">Response regulatory domain-containing protein</fullName>
    </recommendedName>
</protein>
<dbReference type="InterPro" id="IPR001789">
    <property type="entry name" value="Sig_transdc_resp-reg_receiver"/>
</dbReference>
<dbReference type="KEGG" id="bsto:C0V70_12450"/>
<name>A0A2K9NTT2_BACTC</name>
<dbReference type="SMART" id="SM00448">
    <property type="entry name" value="REC"/>
    <property type="match status" value="1"/>
</dbReference>
<dbReference type="CDD" id="cd00156">
    <property type="entry name" value="REC"/>
    <property type="match status" value="1"/>
</dbReference>
<dbReference type="PANTHER" id="PTHR44591">
    <property type="entry name" value="STRESS RESPONSE REGULATOR PROTEIN 1"/>
    <property type="match status" value="1"/>
</dbReference>
<gene>
    <name evidence="4" type="ORF">C0V70_12450</name>
</gene>
<feature type="domain" description="Response regulatory" evidence="3">
    <location>
        <begin position="14"/>
        <end position="127"/>
    </location>
</feature>
<dbReference type="Proteomes" id="UP000235584">
    <property type="component" value="Chromosome"/>
</dbReference>
<dbReference type="PROSITE" id="PS50110">
    <property type="entry name" value="RESPONSE_REGULATORY"/>
    <property type="match status" value="1"/>
</dbReference>
<evidence type="ECO:0000259" key="3">
    <source>
        <dbReference type="PROSITE" id="PS50110"/>
    </source>
</evidence>
<dbReference type="EMBL" id="CP025704">
    <property type="protein sequence ID" value="AUN98897.1"/>
    <property type="molecule type" value="Genomic_DNA"/>
</dbReference>
<evidence type="ECO:0000313" key="5">
    <source>
        <dbReference type="Proteomes" id="UP000235584"/>
    </source>
</evidence>
<dbReference type="InterPro" id="IPR050595">
    <property type="entry name" value="Bact_response_regulator"/>
</dbReference>
<organism evidence="4 5">
    <name type="scientific">Bacteriovorax stolpii</name>
    <name type="common">Bdellovibrio stolpii</name>
    <dbReference type="NCBI Taxonomy" id="960"/>
    <lineage>
        <taxon>Bacteria</taxon>
        <taxon>Pseudomonadati</taxon>
        <taxon>Bdellovibrionota</taxon>
        <taxon>Bacteriovoracia</taxon>
        <taxon>Bacteriovoracales</taxon>
        <taxon>Bacteriovoracaceae</taxon>
        <taxon>Bacteriovorax</taxon>
    </lineage>
</organism>
<dbReference type="Pfam" id="PF00072">
    <property type="entry name" value="Response_reg"/>
    <property type="match status" value="1"/>
</dbReference>